<dbReference type="PROSITE" id="PS50109">
    <property type="entry name" value="HIS_KIN"/>
    <property type="match status" value="1"/>
</dbReference>
<keyword evidence="4" id="KW-0808">Transferase</keyword>
<evidence type="ECO:0000256" key="4">
    <source>
        <dbReference type="ARBA" id="ARBA00022679"/>
    </source>
</evidence>
<dbReference type="InterPro" id="IPR036097">
    <property type="entry name" value="HisK_dim/P_sf"/>
</dbReference>
<dbReference type="InterPro" id="IPR001789">
    <property type="entry name" value="Sig_transdc_resp-reg_receiver"/>
</dbReference>
<dbReference type="InterPro" id="IPR004358">
    <property type="entry name" value="Sig_transdc_His_kin-like_C"/>
</dbReference>
<dbReference type="EC" id="2.7.13.3" evidence="2"/>
<dbReference type="CDD" id="cd00082">
    <property type="entry name" value="HisKA"/>
    <property type="match status" value="1"/>
</dbReference>
<feature type="domain" description="Response regulatory" evidence="9">
    <location>
        <begin position="443"/>
        <end position="560"/>
    </location>
</feature>
<dbReference type="InterPro" id="IPR005467">
    <property type="entry name" value="His_kinase_dom"/>
</dbReference>
<reference evidence="11 12" key="1">
    <citation type="submission" date="2016-03" db="EMBL/GenBank/DDBJ databases">
        <title>Chemosynthetic sulphur-oxidizing symbionts of marine invertebrate animals are capable of nitrogen fixation.</title>
        <authorList>
            <person name="Petersen J.M."/>
            <person name="Kemper A."/>
            <person name="Gruber-Vodicka H."/>
            <person name="Cardini U."/>
            <person name="Geest Mvander."/>
            <person name="Kleiner M."/>
            <person name="Bulgheresi S."/>
            <person name="Fussmann M."/>
            <person name="Herbold C."/>
            <person name="Seah B.K.B."/>
            <person name="Antony C.Paul."/>
            <person name="Liu D."/>
            <person name="Belitz A."/>
            <person name="Weber M."/>
        </authorList>
    </citation>
    <scope>NUCLEOTIDE SEQUENCE [LARGE SCALE GENOMIC DNA]</scope>
    <source>
        <strain evidence="11">G_D</strain>
    </source>
</reference>
<evidence type="ECO:0000256" key="3">
    <source>
        <dbReference type="ARBA" id="ARBA00022553"/>
    </source>
</evidence>
<dbReference type="SUPFAM" id="SSF55785">
    <property type="entry name" value="PYP-like sensor domain (PAS domain)"/>
    <property type="match status" value="1"/>
</dbReference>
<evidence type="ECO:0000256" key="5">
    <source>
        <dbReference type="ARBA" id="ARBA00022777"/>
    </source>
</evidence>
<dbReference type="SUPFAM" id="SSF55874">
    <property type="entry name" value="ATPase domain of HSP90 chaperone/DNA topoisomerase II/histidine kinase"/>
    <property type="match status" value="1"/>
</dbReference>
<organism evidence="11 12">
    <name type="scientific">Candidatus Thiodiazotropha endoloripes</name>
    <dbReference type="NCBI Taxonomy" id="1818881"/>
    <lineage>
        <taxon>Bacteria</taxon>
        <taxon>Pseudomonadati</taxon>
        <taxon>Pseudomonadota</taxon>
        <taxon>Gammaproteobacteria</taxon>
        <taxon>Chromatiales</taxon>
        <taxon>Sedimenticolaceae</taxon>
        <taxon>Candidatus Thiodiazotropha</taxon>
    </lineage>
</organism>
<dbReference type="SMART" id="SM00387">
    <property type="entry name" value="HATPase_c"/>
    <property type="match status" value="1"/>
</dbReference>
<dbReference type="Gene3D" id="3.40.50.2300">
    <property type="match status" value="1"/>
</dbReference>
<dbReference type="STRING" id="1818881.A3196_02760"/>
<evidence type="ECO:0000256" key="7">
    <source>
        <dbReference type="SAM" id="Coils"/>
    </source>
</evidence>
<evidence type="ECO:0000259" key="9">
    <source>
        <dbReference type="PROSITE" id="PS50110"/>
    </source>
</evidence>
<dbReference type="InterPro" id="IPR035965">
    <property type="entry name" value="PAS-like_dom_sf"/>
</dbReference>
<dbReference type="GO" id="GO:0000155">
    <property type="term" value="F:phosphorelay sensor kinase activity"/>
    <property type="evidence" value="ECO:0007669"/>
    <property type="project" value="InterPro"/>
</dbReference>
<dbReference type="PANTHER" id="PTHR43047">
    <property type="entry name" value="TWO-COMPONENT HISTIDINE PROTEIN KINASE"/>
    <property type="match status" value="1"/>
</dbReference>
<dbReference type="Pfam" id="PF00072">
    <property type="entry name" value="Response_reg"/>
    <property type="match status" value="1"/>
</dbReference>
<evidence type="ECO:0000313" key="12">
    <source>
        <dbReference type="Proteomes" id="UP000094849"/>
    </source>
</evidence>
<dbReference type="Gene3D" id="1.10.287.130">
    <property type="match status" value="1"/>
</dbReference>
<feature type="modified residue" description="4-aspartylphosphate" evidence="6">
    <location>
        <position position="494"/>
    </location>
</feature>
<keyword evidence="5" id="KW-0418">Kinase</keyword>
<keyword evidence="3 6" id="KW-0597">Phosphoprotein</keyword>
<protein>
    <recommendedName>
        <fullName evidence="2">histidine kinase</fullName>
        <ecNumber evidence="2">2.7.13.3</ecNumber>
    </recommendedName>
</protein>
<evidence type="ECO:0000256" key="2">
    <source>
        <dbReference type="ARBA" id="ARBA00012438"/>
    </source>
</evidence>
<evidence type="ECO:0000313" key="11">
    <source>
        <dbReference type="EMBL" id="ODB95768.1"/>
    </source>
</evidence>
<dbReference type="NCBIfam" id="TIGR00229">
    <property type="entry name" value="sensory_box"/>
    <property type="match status" value="1"/>
</dbReference>
<dbReference type="GO" id="GO:0009927">
    <property type="term" value="F:histidine phosphotransfer kinase activity"/>
    <property type="evidence" value="ECO:0007669"/>
    <property type="project" value="TreeGrafter"/>
</dbReference>
<dbReference type="CDD" id="cd00130">
    <property type="entry name" value="PAS"/>
    <property type="match status" value="1"/>
</dbReference>
<dbReference type="CDD" id="cd00156">
    <property type="entry name" value="REC"/>
    <property type="match status" value="1"/>
</dbReference>
<comment type="catalytic activity">
    <reaction evidence="1">
        <text>ATP + protein L-histidine = ADP + protein N-phospho-L-histidine.</text>
        <dbReference type="EC" id="2.7.13.3"/>
    </reaction>
</comment>
<dbReference type="Pfam" id="PF00512">
    <property type="entry name" value="HisKA"/>
    <property type="match status" value="1"/>
</dbReference>
<dbReference type="InterPro" id="IPR036890">
    <property type="entry name" value="HATPase_C_sf"/>
</dbReference>
<dbReference type="Gene3D" id="3.30.565.10">
    <property type="entry name" value="Histidine kinase-like ATPase, C-terminal domain"/>
    <property type="match status" value="1"/>
</dbReference>
<dbReference type="InterPro" id="IPR003661">
    <property type="entry name" value="HisK_dim/P_dom"/>
</dbReference>
<gene>
    <name evidence="11" type="ORF">A3196_02760</name>
</gene>
<dbReference type="Pfam" id="PF02518">
    <property type="entry name" value="HATPase_c"/>
    <property type="match status" value="1"/>
</dbReference>
<evidence type="ECO:0000259" key="10">
    <source>
        <dbReference type="PROSITE" id="PS50112"/>
    </source>
</evidence>
<dbReference type="InterPro" id="IPR011006">
    <property type="entry name" value="CheY-like_superfamily"/>
</dbReference>
<dbReference type="PRINTS" id="PR00344">
    <property type="entry name" value="BCTRLSENSOR"/>
</dbReference>
<dbReference type="SMART" id="SM00388">
    <property type="entry name" value="HisKA"/>
    <property type="match status" value="1"/>
</dbReference>
<dbReference type="Gene3D" id="3.30.450.20">
    <property type="entry name" value="PAS domain"/>
    <property type="match status" value="1"/>
</dbReference>
<accession>A0A1E2ULZ3</accession>
<keyword evidence="7" id="KW-0175">Coiled coil</keyword>
<name>A0A1E2ULZ3_9GAMM</name>
<dbReference type="PANTHER" id="PTHR43047:SF9">
    <property type="entry name" value="HISTIDINE KINASE"/>
    <property type="match status" value="1"/>
</dbReference>
<dbReference type="InterPro" id="IPR000014">
    <property type="entry name" value="PAS"/>
</dbReference>
<feature type="coiled-coil region" evidence="7">
    <location>
        <begin position="1"/>
        <end position="68"/>
    </location>
</feature>
<dbReference type="PROSITE" id="PS50110">
    <property type="entry name" value="RESPONSE_REGULATORY"/>
    <property type="match status" value="1"/>
</dbReference>
<dbReference type="PROSITE" id="PS50112">
    <property type="entry name" value="PAS"/>
    <property type="match status" value="1"/>
</dbReference>
<dbReference type="Proteomes" id="UP000094849">
    <property type="component" value="Unassembled WGS sequence"/>
</dbReference>
<dbReference type="OrthoDB" id="6017161at2"/>
<sequence length="561" mass="64110">MSDLDSQLKELRRQAEKRLQDCKNDSVEIQPEQLAEQIHELEVHQIELKIQNEDLQRSQMELETSRDQYAELFDFAPVGYLIIDNKGRIVRTNLLSSEMFGMNRFQMAGVFFYTFVTKEYRRELFRHFQHVFKDQIRKTCEVKIALNDGTVFFAKMDSVVQPRGEKDKLQCLTLITDITKLKKTEVTNKQARQAAEDASRAKSQFLTAVSHDLRQPLQAMTTISDLLKRKLTDKKNLDLVNNLSSCLISMTELFNTLLNVSQLESGSIEPELKTFYANELLNRLDVTYRPLAMDKQLNLRVVDCSSALRCDPVLLYQILDNLVSNAIRYTDSGKVLVGCRRRKSMLRFEIWDTGIGIPENQREQIFDDYHQLYNPARDHSKGLGLGLAIAARSAKLLGQKIALNSWKNGSIFSIDAPLIDYQTNKSKKTSINNLENTKISTTSLLIIDDNSIILHSLSYLMESYGYKVTGTKSSHDAMAMIKDELRQFDFIISDYRLPNGETGIELIKKIRQTLGFNIPALLITGDLEMSMSQEFADSGLKLLHKPVGAEILNQHIQEIMG</sequence>
<dbReference type="RefSeq" id="WP_069015170.1">
    <property type="nucleotide sequence ID" value="NZ_LVJW01000006.1"/>
</dbReference>
<dbReference type="AlphaFoldDB" id="A0A1E2ULZ3"/>
<dbReference type="SUPFAM" id="SSF52172">
    <property type="entry name" value="CheY-like"/>
    <property type="match status" value="1"/>
</dbReference>
<evidence type="ECO:0000256" key="1">
    <source>
        <dbReference type="ARBA" id="ARBA00000085"/>
    </source>
</evidence>
<feature type="domain" description="Histidine kinase" evidence="8">
    <location>
        <begin position="208"/>
        <end position="420"/>
    </location>
</feature>
<dbReference type="EMBL" id="LVJZ01000003">
    <property type="protein sequence ID" value="ODB95768.1"/>
    <property type="molecule type" value="Genomic_DNA"/>
</dbReference>
<dbReference type="SMART" id="SM00448">
    <property type="entry name" value="REC"/>
    <property type="match status" value="1"/>
</dbReference>
<feature type="domain" description="PAS" evidence="10">
    <location>
        <begin position="65"/>
        <end position="135"/>
    </location>
</feature>
<evidence type="ECO:0000259" key="8">
    <source>
        <dbReference type="PROSITE" id="PS50109"/>
    </source>
</evidence>
<keyword evidence="12" id="KW-1185">Reference proteome</keyword>
<proteinExistence type="predicted"/>
<dbReference type="SUPFAM" id="SSF47384">
    <property type="entry name" value="Homodimeric domain of signal transducing histidine kinase"/>
    <property type="match status" value="1"/>
</dbReference>
<dbReference type="GO" id="GO:0005886">
    <property type="term" value="C:plasma membrane"/>
    <property type="evidence" value="ECO:0007669"/>
    <property type="project" value="TreeGrafter"/>
</dbReference>
<dbReference type="SMART" id="SM00091">
    <property type="entry name" value="PAS"/>
    <property type="match status" value="1"/>
</dbReference>
<comment type="caution">
    <text evidence="11">The sequence shown here is derived from an EMBL/GenBank/DDBJ whole genome shotgun (WGS) entry which is preliminary data.</text>
</comment>
<dbReference type="InterPro" id="IPR003594">
    <property type="entry name" value="HATPase_dom"/>
</dbReference>
<evidence type="ECO:0000256" key="6">
    <source>
        <dbReference type="PROSITE-ProRule" id="PRU00169"/>
    </source>
</evidence>